<dbReference type="Pfam" id="PF00892">
    <property type="entry name" value="EamA"/>
    <property type="match status" value="1"/>
</dbReference>
<evidence type="ECO:0000313" key="3">
    <source>
        <dbReference type="EMBL" id="GHA45969.1"/>
    </source>
</evidence>
<evidence type="ECO:0000313" key="4">
    <source>
        <dbReference type="Proteomes" id="UP000634455"/>
    </source>
</evidence>
<keyword evidence="1" id="KW-0472">Membrane</keyword>
<name>A0ABQ3D1H3_9RHOB</name>
<dbReference type="RefSeq" id="WP_189639332.1">
    <property type="nucleotide sequence ID" value="NZ_BMZF01000001.1"/>
</dbReference>
<dbReference type="PANTHER" id="PTHR22911">
    <property type="entry name" value="ACYL-MALONYL CONDENSING ENZYME-RELATED"/>
    <property type="match status" value="1"/>
</dbReference>
<organism evidence="3 4">
    <name type="scientific">Paramylibacter ulvae</name>
    <dbReference type="NCBI Taxonomy" id="1651968"/>
    <lineage>
        <taxon>Bacteria</taxon>
        <taxon>Pseudomonadati</taxon>
        <taxon>Pseudomonadota</taxon>
        <taxon>Alphaproteobacteria</taxon>
        <taxon>Rhodobacterales</taxon>
        <taxon>Paracoccaceae</taxon>
        <taxon>Paramylibacter</taxon>
    </lineage>
</organism>
<sequence>MNRLFSNPIALGITCALIAAFFFTLNDVGIKFLSGDYPLHEVVLIRAVVALSITLAIFMPLEGGYRNMRTKRLGMHMVRGVFVVMANLLFFLGLASIPLSEATAIFFISPVIITVFSVIFLGETVGKWRWFAVGAGLLGAIIMLRPNPASFQIASLLPMFAAVCYATLHILSRKMGGTESASTLSFYIQLTFVLVSGAMGLTFHEGTAANSDNVTVQFLLRAWVMPTPFDFTVMAGVGVASAVGGYFISQAYRTSEAALVAPFEYVGLLLAIIWGITIFGEWPDLIAWFGMALILSSGLLMLWRESVQKKRERTRDKGLHRLQ</sequence>
<feature type="transmembrane region" description="Helical" evidence="1">
    <location>
        <begin position="5"/>
        <end position="23"/>
    </location>
</feature>
<dbReference type="SUPFAM" id="SSF103481">
    <property type="entry name" value="Multidrug resistance efflux transporter EmrE"/>
    <property type="match status" value="2"/>
</dbReference>
<dbReference type="Gene3D" id="1.10.3730.20">
    <property type="match status" value="2"/>
</dbReference>
<evidence type="ECO:0000256" key="1">
    <source>
        <dbReference type="SAM" id="Phobius"/>
    </source>
</evidence>
<feature type="transmembrane region" description="Helical" evidence="1">
    <location>
        <begin position="285"/>
        <end position="303"/>
    </location>
</feature>
<dbReference type="PANTHER" id="PTHR22911:SF103">
    <property type="entry name" value="BLR2811 PROTEIN"/>
    <property type="match status" value="1"/>
</dbReference>
<dbReference type="Proteomes" id="UP000634455">
    <property type="component" value="Unassembled WGS sequence"/>
</dbReference>
<dbReference type="InterPro" id="IPR000620">
    <property type="entry name" value="EamA_dom"/>
</dbReference>
<feature type="transmembrane region" description="Helical" evidence="1">
    <location>
        <begin position="128"/>
        <end position="145"/>
    </location>
</feature>
<feature type="transmembrane region" description="Helical" evidence="1">
    <location>
        <begin position="259"/>
        <end position="279"/>
    </location>
</feature>
<protein>
    <submittedName>
        <fullName evidence="3">DMT transporter permease</fullName>
    </submittedName>
</protein>
<feature type="transmembrane region" description="Helical" evidence="1">
    <location>
        <begin position="151"/>
        <end position="172"/>
    </location>
</feature>
<feature type="transmembrane region" description="Helical" evidence="1">
    <location>
        <begin position="77"/>
        <end position="97"/>
    </location>
</feature>
<keyword evidence="1" id="KW-1133">Transmembrane helix</keyword>
<comment type="caution">
    <text evidence="3">The sequence shown here is derived from an EMBL/GenBank/DDBJ whole genome shotgun (WGS) entry which is preliminary data.</text>
</comment>
<feature type="transmembrane region" description="Helical" evidence="1">
    <location>
        <begin position="43"/>
        <end position="65"/>
    </location>
</feature>
<feature type="transmembrane region" description="Helical" evidence="1">
    <location>
        <begin position="184"/>
        <end position="203"/>
    </location>
</feature>
<feature type="transmembrane region" description="Helical" evidence="1">
    <location>
        <begin position="223"/>
        <end position="247"/>
    </location>
</feature>
<reference evidence="4" key="1">
    <citation type="journal article" date="2019" name="Int. J. Syst. Evol. Microbiol.">
        <title>The Global Catalogue of Microorganisms (GCM) 10K type strain sequencing project: providing services to taxonomists for standard genome sequencing and annotation.</title>
        <authorList>
            <consortium name="The Broad Institute Genomics Platform"/>
            <consortium name="The Broad Institute Genome Sequencing Center for Infectious Disease"/>
            <person name="Wu L."/>
            <person name="Ma J."/>
        </authorList>
    </citation>
    <scope>NUCLEOTIDE SEQUENCE [LARGE SCALE GENOMIC DNA]</scope>
    <source>
        <strain evidence="4">KCTC 32465</strain>
    </source>
</reference>
<keyword evidence="4" id="KW-1185">Reference proteome</keyword>
<feature type="domain" description="EamA" evidence="2">
    <location>
        <begin position="11"/>
        <end position="144"/>
    </location>
</feature>
<gene>
    <name evidence="3" type="ORF">GCM10008927_08900</name>
</gene>
<proteinExistence type="predicted"/>
<dbReference type="EMBL" id="BMZF01000001">
    <property type="protein sequence ID" value="GHA45969.1"/>
    <property type="molecule type" value="Genomic_DNA"/>
</dbReference>
<accession>A0ABQ3D1H3</accession>
<feature type="transmembrane region" description="Helical" evidence="1">
    <location>
        <begin position="103"/>
        <end position="121"/>
    </location>
</feature>
<dbReference type="InterPro" id="IPR037185">
    <property type="entry name" value="EmrE-like"/>
</dbReference>
<evidence type="ECO:0000259" key="2">
    <source>
        <dbReference type="Pfam" id="PF00892"/>
    </source>
</evidence>
<keyword evidence="1" id="KW-0812">Transmembrane</keyword>